<keyword evidence="11" id="KW-0472">Membrane</keyword>
<dbReference type="InterPro" id="IPR050546">
    <property type="entry name" value="Glycosyl_Hydrlase_16"/>
</dbReference>
<keyword evidence="5" id="KW-1003">Cell membrane</keyword>
<dbReference type="OrthoDB" id="192832at2759"/>
<evidence type="ECO:0000256" key="2">
    <source>
        <dbReference type="ARBA" id="ARBA00004609"/>
    </source>
</evidence>
<dbReference type="InterPro" id="IPR013320">
    <property type="entry name" value="ConA-like_dom_sf"/>
</dbReference>
<keyword evidence="11" id="KW-1133">Transmembrane helix</keyword>
<keyword evidence="6" id="KW-0325">Glycoprotein</keyword>
<dbReference type="Pfam" id="PF26113">
    <property type="entry name" value="GH16_XgeA"/>
    <property type="match status" value="1"/>
</dbReference>
<sequence length="377" mass="41884">MDEQLPQYSLQPHYSGASGDPIPESKTPITTSQPQPPARRHFPRYNPRWTTGLIVASVIIGILLIAIVTPIELSINQIRYPNYSPLDYKLVDDYSGPTFFDQFTYFTDDDPTKGFVIYVNESTARSLNLTYASGTSAVLRVDAVTPNATAGRNSVRIESKKTYDTGLFVFDIIHTPFGCATWPALWLTDGYYWPENGEIDVLETTNQGSHGNEVTLHTTKGCKMDVKRKQTGQTIYTDCHSDGNAGCGVAGDEFTYGEAMNRRGGGVYALEIRKEGIRAWFFPRADIPADVIAGSPEPSAWGTALADFPGTDCDIAGHFRNQSIIANIDLCGELAAQKQYYETLYHCPATCTGFVERYPAKFGDAYWEFRSFKVYRA</sequence>
<evidence type="ECO:0000256" key="9">
    <source>
        <dbReference type="ARBA" id="ARBA00023295"/>
    </source>
</evidence>
<dbReference type="PANTHER" id="PTHR10963:SF42">
    <property type="entry name" value="PUTATIVE (AFU_ORTHOLOGUE AFUA_5G02280)-RELATED"/>
    <property type="match status" value="1"/>
</dbReference>
<feature type="transmembrane region" description="Helical" evidence="11">
    <location>
        <begin position="49"/>
        <end position="71"/>
    </location>
</feature>
<dbReference type="InterPro" id="IPR000757">
    <property type="entry name" value="Beta-glucanase-like"/>
</dbReference>
<reference evidence="13" key="1">
    <citation type="submission" date="2022-11" db="EMBL/GenBank/DDBJ databases">
        <authorList>
            <person name="Petersen C."/>
        </authorList>
    </citation>
    <scope>NUCLEOTIDE SEQUENCE</scope>
    <source>
        <strain evidence="13">IBT 22155</strain>
    </source>
</reference>
<organism evidence="13 14">
    <name type="scientific">Penicillium bovifimosum</name>
    <dbReference type="NCBI Taxonomy" id="126998"/>
    <lineage>
        <taxon>Eukaryota</taxon>
        <taxon>Fungi</taxon>
        <taxon>Dikarya</taxon>
        <taxon>Ascomycota</taxon>
        <taxon>Pezizomycotina</taxon>
        <taxon>Eurotiomycetes</taxon>
        <taxon>Eurotiomycetidae</taxon>
        <taxon>Eurotiales</taxon>
        <taxon>Aspergillaceae</taxon>
        <taxon>Penicillium</taxon>
    </lineage>
</organism>
<comment type="caution">
    <text evidence="13">The sequence shown here is derived from an EMBL/GenBank/DDBJ whole genome shotgun (WGS) entry which is preliminary data.</text>
</comment>
<evidence type="ECO:0000256" key="5">
    <source>
        <dbReference type="ARBA" id="ARBA00022475"/>
    </source>
</evidence>
<feature type="compositionally biased region" description="Polar residues" evidence="10">
    <location>
        <begin position="1"/>
        <end position="12"/>
    </location>
</feature>
<dbReference type="PANTHER" id="PTHR10963">
    <property type="entry name" value="GLYCOSYL HYDROLASE-RELATED"/>
    <property type="match status" value="1"/>
</dbReference>
<dbReference type="GO" id="GO:0098552">
    <property type="term" value="C:side of membrane"/>
    <property type="evidence" value="ECO:0007669"/>
    <property type="project" value="UniProtKB-KW"/>
</dbReference>
<dbReference type="EMBL" id="JAPQKL010000001">
    <property type="protein sequence ID" value="KAJ5146504.1"/>
    <property type="molecule type" value="Genomic_DNA"/>
</dbReference>
<evidence type="ECO:0000256" key="10">
    <source>
        <dbReference type="SAM" id="MobiDB-lite"/>
    </source>
</evidence>
<keyword evidence="9" id="KW-0326">Glycosidase</keyword>
<keyword evidence="14" id="KW-1185">Reference proteome</keyword>
<keyword evidence="7" id="KW-0378">Hydrolase</keyword>
<evidence type="ECO:0000259" key="12">
    <source>
        <dbReference type="PROSITE" id="PS51762"/>
    </source>
</evidence>
<evidence type="ECO:0000256" key="6">
    <source>
        <dbReference type="ARBA" id="ARBA00022622"/>
    </source>
</evidence>
<comment type="subcellular location">
    <subcellularLocation>
        <location evidence="2">Cell membrane</location>
        <topology evidence="2">Lipid-anchor</topology>
        <topology evidence="2">GPI-anchor</topology>
    </subcellularLocation>
</comment>
<dbReference type="FunFam" id="2.60.120.200:FF:000114">
    <property type="entry name" value="Probable endo-1,3(4)-beta-glucanase NFIA_089530"/>
    <property type="match status" value="1"/>
</dbReference>
<evidence type="ECO:0000256" key="4">
    <source>
        <dbReference type="ARBA" id="ARBA00012599"/>
    </source>
</evidence>
<comment type="catalytic activity">
    <reaction evidence="1">
        <text>Endohydrolysis of (1-&gt;3)- or (1-&gt;4)-linkages in beta-D-glucans when the glucose residue whose reducing group is involved in the linkage to be hydrolyzed is itself substituted at C-3.</text>
        <dbReference type="EC" id="3.2.1.6"/>
    </reaction>
</comment>
<protein>
    <recommendedName>
        <fullName evidence="4">endo-1,3(4)-beta-glucanase</fullName>
        <ecNumber evidence="4">3.2.1.6</ecNumber>
    </recommendedName>
</protein>
<evidence type="ECO:0000256" key="3">
    <source>
        <dbReference type="ARBA" id="ARBA00006865"/>
    </source>
</evidence>
<evidence type="ECO:0000256" key="8">
    <source>
        <dbReference type="ARBA" id="ARBA00023288"/>
    </source>
</evidence>
<dbReference type="GeneID" id="81400982"/>
<keyword evidence="11" id="KW-0812">Transmembrane</keyword>
<dbReference type="PROSITE" id="PS51762">
    <property type="entry name" value="GH16_2"/>
    <property type="match status" value="1"/>
</dbReference>
<dbReference type="AlphaFoldDB" id="A0A9W9HG52"/>
<dbReference type="RefSeq" id="XP_056526978.1">
    <property type="nucleotide sequence ID" value="XM_056661812.1"/>
</dbReference>
<feature type="domain" description="GH16" evidence="12">
    <location>
        <begin position="73"/>
        <end position="317"/>
    </location>
</feature>
<dbReference type="CDD" id="cd02181">
    <property type="entry name" value="GH16_fungal_Lam16A_glucanase"/>
    <property type="match status" value="1"/>
</dbReference>
<evidence type="ECO:0000256" key="7">
    <source>
        <dbReference type="ARBA" id="ARBA00022801"/>
    </source>
</evidence>
<evidence type="ECO:0000313" key="13">
    <source>
        <dbReference type="EMBL" id="KAJ5146504.1"/>
    </source>
</evidence>
<feature type="region of interest" description="Disordered" evidence="10">
    <location>
        <begin position="1"/>
        <end position="42"/>
    </location>
</feature>
<dbReference type="GO" id="GO:0005886">
    <property type="term" value="C:plasma membrane"/>
    <property type="evidence" value="ECO:0007669"/>
    <property type="project" value="UniProtKB-SubCell"/>
</dbReference>
<evidence type="ECO:0000256" key="11">
    <source>
        <dbReference type="SAM" id="Phobius"/>
    </source>
</evidence>
<dbReference type="GO" id="GO:0052861">
    <property type="term" value="F:endo-1,3(4)-beta-glucanase activity"/>
    <property type="evidence" value="ECO:0007669"/>
    <property type="project" value="UniProtKB-EC"/>
</dbReference>
<gene>
    <name evidence="13" type="ORF">N7515_001068</name>
</gene>
<reference evidence="13" key="2">
    <citation type="journal article" date="2023" name="IMA Fungus">
        <title>Comparative genomic study of the Penicillium genus elucidates a diverse pangenome and 15 lateral gene transfer events.</title>
        <authorList>
            <person name="Petersen C."/>
            <person name="Sorensen T."/>
            <person name="Nielsen M.R."/>
            <person name="Sondergaard T.E."/>
            <person name="Sorensen J.L."/>
            <person name="Fitzpatrick D.A."/>
            <person name="Frisvad J.C."/>
            <person name="Nielsen K.L."/>
        </authorList>
    </citation>
    <scope>NUCLEOTIDE SEQUENCE</scope>
    <source>
        <strain evidence="13">IBT 22155</strain>
    </source>
</reference>
<accession>A0A9W9HG52</accession>
<keyword evidence="6" id="KW-0336">GPI-anchor</keyword>
<dbReference type="Gene3D" id="2.60.120.200">
    <property type="match status" value="1"/>
</dbReference>
<name>A0A9W9HG52_9EURO</name>
<dbReference type="SUPFAM" id="SSF49899">
    <property type="entry name" value="Concanavalin A-like lectins/glucanases"/>
    <property type="match status" value="1"/>
</dbReference>
<comment type="similarity">
    <text evidence="3">Belongs to the glycosyl hydrolase 16 family.</text>
</comment>
<keyword evidence="8" id="KW-0449">Lipoprotein</keyword>
<dbReference type="EC" id="3.2.1.6" evidence="4"/>
<evidence type="ECO:0000256" key="1">
    <source>
        <dbReference type="ARBA" id="ARBA00000124"/>
    </source>
</evidence>
<evidence type="ECO:0000313" key="14">
    <source>
        <dbReference type="Proteomes" id="UP001149079"/>
    </source>
</evidence>
<dbReference type="GO" id="GO:0009251">
    <property type="term" value="P:glucan catabolic process"/>
    <property type="evidence" value="ECO:0007669"/>
    <property type="project" value="TreeGrafter"/>
</dbReference>
<dbReference type="Proteomes" id="UP001149079">
    <property type="component" value="Unassembled WGS sequence"/>
</dbReference>
<proteinExistence type="inferred from homology"/>